<evidence type="ECO:0000256" key="6">
    <source>
        <dbReference type="ARBA" id="ARBA00023136"/>
    </source>
</evidence>
<dbReference type="Ensembl" id="ENSMODT00000014587.3">
    <property type="protein sequence ID" value="ENSMODP00000032621.2"/>
    <property type="gene ID" value="ENSMODG00000011457.3"/>
</dbReference>
<accession>F7E7W7</accession>
<dbReference type="Bgee" id="ENSMODG00000011457">
    <property type="expression patterns" value="Expressed in blood and 1 other cell type or tissue"/>
</dbReference>
<evidence type="ECO:0000256" key="4">
    <source>
        <dbReference type="ARBA" id="ARBA00022989"/>
    </source>
</evidence>
<evidence type="ECO:0000313" key="13">
    <source>
        <dbReference type="Ensembl" id="ENSMODP00000032621.2"/>
    </source>
</evidence>
<evidence type="ECO:0000256" key="8">
    <source>
        <dbReference type="ARBA" id="ARBA00023170"/>
    </source>
</evidence>
<reference evidence="13" key="2">
    <citation type="submission" date="2025-08" db="UniProtKB">
        <authorList>
            <consortium name="Ensembl"/>
        </authorList>
    </citation>
    <scope>IDENTIFICATION</scope>
</reference>
<dbReference type="PANTHER" id="PTHR10489">
    <property type="entry name" value="CELL ADHESION MOLECULE"/>
    <property type="match status" value="1"/>
</dbReference>
<keyword evidence="9 10" id="KW-0807">Transducer</keyword>
<proteinExistence type="inferred from homology"/>
<feature type="transmembrane region" description="Helical" evidence="11">
    <location>
        <begin position="147"/>
        <end position="167"/>
    </location>
</feature>
<dbReference type="GO" id="GO:0090026">
    <property type="term" value="P:positive regulation of monocyte chemotaxis"/>
    <property type="evidence" value="ECO:0007669"/>
    <property type="project" value="InterPro"/>
</dbReference>
<keyword evidence="14" id="KW-1185">Reference proteome</keyword>
<evidence type="ECO:0000256" key="2">
    <source>
        <dbReference type="ARBA" id="ARBA00022475"/>
    </source>
</evidence>
<dbReference type="GO" id="GO:0009897">
    <property type="term" value="C:external side of plasma membrane"/>
    <property type="evidence" value="ECO:0000318"/>
    <property type="project" value="GO_Central"/>
</dbReference>
<dbReference type="Gene3D" id="1.20.1070.10">
    <property type="entry name" value="Rhodopsin 7-helix transmembrane proteins"/>
    <property type="match status" value="1"/>
</dbReference>
<dbReference type="eggNOG" id="KOG3656">
    <property type="taxonomic scope" value="Eukaryota"/>
</dbReference>
<name>F7E7W7_MONDO</name>
<dbReference type="PRINTS" id="PR01106">
    <property type="entry name" value="CHEMOKINER1"/>
</dbReference>
<dbReference type="GO" id="GO:0019957">
    <property type="term" value="F:C-C chemokine binding"/>
    <property type="evidence" value="ECO:0000318"/>
    <property type="project" value="GO_Central"/>
</dbReference>
<feature type="transmembrane region" description="Helical" evidence="11">
    <location>
        <begin position="206"/>
        <end position="224"/>
    </location>
</feature>
<organism evidence="13 14">
    <name type="scientific">Monodelphis domestica</name>
    <name type="common">Gray short-tailed opossum</name>
    <dbReference type="NCBI Taxonomy" id="13616"/>
    <lineage>
        <taxon>Eukaryota</taxon>
        <taxon>Metazoa</taxon>
        <taxon>Chordata</taxon>
        <taxon>Craniata</taxon>
        <taxon>Vertebrata</taxon>
        <taxon>Euteleostomi</taxon>
        <taxon>Mammalia</taxon>
        <taxon>Metatheria</taxon>
        <taxon>Didelphimorphia</taxon>
        <taxon>Didelphidae</taxon>
        <taxon>Monodelphis</taxon>
    </lineage>
</organism>
<dbReference type="GO" id="GO:0016493">
    <property type="term" value="F:C-C chemokine receptor activity"/>
    <property type="evidence" value="ECO:0000318"/>
    <property type="project" value="GO_Central"/>
</dbReference>
<dbReference type="FunFam" id="1.20.1070.10:FF:000026">
    <property type="entry name" value="C-C chemokine receptor type 5"/>
    <property type="match status" value="1"/>
</dbReference>
<protein>
    <submittedName>
        <fullName evidence="13">C-C motif chemokine receptor 3</fullName>
    </submittedName>
</protein>
<dbReference type="InterPro" id="IPR000276">
    <property type="entry name" value="GPCR_Rhodpsn"/>
</dbReference>
<dbReference type="InterPro" id="IPR000355">
    <property type="entry name" value="Chemokine_rcpt"/>
</dbReference>
<dbReference type="PROSITE" id="PS50262">
    <property type="entry name" value="G_PROTEIN_RECEP_F1_2"/>
    <property type="match status" value="1"/>
</dbReference>
<dbReference type="InterPro" id="IPR050119">
    <property type="entry name" value="CCR1-9-like"/>
</dbReference>
<dbReference type="InterPro" id="IPR002236">
    <property type="entry name" value="Chemokine_CCR1"/>
</dbReference>
<evidence type="ECO:0000256" key="11">
    <source>
        <dbReference type="SAM" id="Phobius"/>
    </source>
</evidence>
<dbReference type="HOGENOM" id="CLU_009579_8_3_1"/>
<evidence type="ECO:0000256" key="1">
    <source>
        <dbReference type="ARBA" id="ARBA00004651"/>
    </source>
</evidence>
<feature type="transmembrane region" description="Helical" evidence="11">
    <location>
        <begin position="236"/>
        <end position="256"/>
    </location>
</feature>
<dbReference type="GO" id="GO:0019722">
    <property type="term" value="P:calcium-mediated signaling"/>
    <property type="evidence" value="ECO:0000318"/>
    <property type="project" value="GO_Central"/>
</dbReference>
<dbReference type="GO" id="GO:0005737">
    <property type="term" value="C:cytoplasm"/>
    <property type="evidence" value="ECO:0000318"/>
    <property type="project" value="GO_Central"/>
</dbReference>
<keyword evidence="8 10" id="KW-0675">Receptor</keyword>
<keyword evidence="6 11" id="KW-0472">Membrane</keyword>
<evidence type="ECO:0000259" key="12">
    <source>
        <dbReference type="PROSITE" id="PS50262"/>
    </source>
</evidence>
<dbReference type="Pfam" id="PF00001">
    <property type="entry name" value="7tm_1"/>
    <property type="match status" value="1"/>
</dbReference>
<dbReference type="STRING" id="13616.ENSMODP00000032621"/>
<keyword evidence="4 11" id="KW-1133">Transmembrane helix</keyword>
<keyword evidence="2" id="KW-1003">Cell membrane</keyword>
<dbReference type="FunCoup" id="F7E7W7">
    <property type="interactions" value="460"/>
</dbReference>
<comment type="similarity">
    <text evidence="10">Belongs to the G-protein coupled receptor 1 family.</text>
</comment>
<dbReference type="GO" id="GO:0007204">
    <property type="term" value="P:positive regulation of cytosolic calcium ion concentration"/>
    <property type="evidence" value="ECO:0000318"/>
    <property type="project" value="GO_Central"/>
</dbReference>
<keyword evidence="5 10" id="KW-0297">G-protein coupled receptor</keyword>
<evidence type="ECO:0000256" key="7">
    <source>
        <dbReference type="ARBA" id="ARBA00023157"/>
    </source>
</evidence>
<dbReference type="PRINTS" id="PR00237">
    <property type="entry name" value="GPCRRHODOPSN"/>
</dbReference>
<reference evidence="13" key="3">
    <citation type="submission" date="2025-09" db="UniProtKB">
        <authorList>
            <consortium name="Ensembl"/>
        </authorList>
    </citation>
    <scope>IDENTIFICATION</scope>
</reference>
<feature type="transmembrane region" description="Helical" evidence="11">
    <location>
        <begin position="41"/>
        <end position="60"/>
    </location>
</feature>
<dbReference type="GO" id="GO:0060326">
    <property type="term" value="P:cell chemotaxis"/>
    <property type="evidence" value="ECO:0000318"/>
    <property type="project" value="GO_Central"/>
</dbReference>
<gene>
    <name evidence="13" type="primary">CCR3</name>
</gene>
<feature type="transmembrane region" description="Helical" evidence="11">
    <location>
        <begin position="72"/>
        <end position="92"/>
    </location>
</feature>
<dbReference type="Proteomes" id="UP000002280">
    <property type="component" value="Chromosome 8"/>
</dbReference>
<dbReference type="InParanoid" id="F7E7W7"/>
<sequence>SNMATYSMDINEEATTFDYEFSTPCQKMNIKELGAKFLPPLYSFVLIVGLLGNILVVLILTKYKRFKSMTNIYLFNLAISDLLFLFTLPFWIDYARKNDWVFGHTMCKILSGLYYMGLYSEIFFIVLLTIDRYLAVVYAVFALKARTVTFGIFTSIVTWGLSALAALPEVIFHESQEDLENHICSPRYPEDNEATWKRFQALRMNILGLAIPLAIMIICYTGIIKKLLSCRNEKKYKAVKLIFVIMIVFFLFWAPYNLTLLLNAFQSSFFTADCERSKQLDLAMQITEVIAYTHCCVNPVIYAFVGERFRKYLCLFVRRHIAVHLCKYIPFLPGEKLERVSSISPSTGEQELSAAF</sequence>
<dbReference type="SUPFAM" id="SSF81321">
    <property type="entry name" value="Family A G protein-coupled receptor-like"/>
    <property type="match status" value="1"/>
</dbReference>
<evidence type="ECO:0000256" key="3">
    <source>
        <dbReference type="ARBA" id="ARBA00022692"/>
    </source>
</evidence>
<feature type="domain" description="G-protein coupled receptors family 1 profile" evidence="12">
    <location>
        <begin position="52"/>
        <end position="302"/>
    </location>
</feature>
<dbReference type="SMART" id="SM01381">
    <property type="entry name" value="7TM_GPCR_Srsx"/>
    <property type="match status" value="1"/>
</dbReference>
<dbReference type="InterPro" id="IPR017452">
    <property type="entry name" value="GPCR_Rhodpsn_7TM"/>
</dbReference>
<feature type="transmembrane region" description="Helical" evidence="11">
    <location>
        <begin position="112"/>
        <end position="135"/>
    </location>
</feature>
<dbReference type="PRINTS" id="PR00657">
    <property type="entry name" value="CCCHEMOKINER"/>
</dbReference>
<dbReference type="OMA" id="DMGLLCE"/>
<evidence type="ECO:0000256" key="10">
    <source>
        <dbReference type="RuleBase" id="RU000688"/>
    </source>
</evidence>
<keyword evidence="7" id="KW-1015">Disulfide bond</keyword>
<evidence type="ECO:0000313" key="14">
    <source>
        <dbReference type="Proteomes" id="UP000002280"/>
    </source>
</evidence>
<keyword evidence="3 10" id="KW-0812">Transmembrane</keyword>
<dbReference type="GO" id="GO:0001938">
    <property type="term" value="P:positive regulation of endothelial cell proliferation"/>
    <property type="evidence" value="ECO:0007669"/>
    <property type="project" value="Ensembl"/>
</dbReference>
<evidence type="ECO:0000256" key="5">
    <source>
        <dbReference type="ARBA" id="ARBA00023040"/>
    </source>
</evidence>
<dbReference type="PROSITE" id="PS00237">
    <property type="entry name" value="G_PROTEIN_RECEP_F1_1"/>
    <property type="match status" value="1"/>
</dbReference>
<dbReference type="GO" id="GO:0045766">
    <property type="term" value="P:positive regulation of angiogenesis"/>
    <property type="evidence" value="ECO:0007669"/>
    <property type="project" value="Ensembl"/>
</dbReference>
<dbReference type="AlphaFoldDB" id="F7E7W7"/>
<evidence type="ECO:0000256" key="9">
    <source>
        <dbReference type="ARBA" id="ARBA00023224"/>
    </source>
</evidence>
<dbReference type="GO" id="GO:0006954">
    <property type="term" value="P:inflammatory response"/>
    <property type="evidence" value="ECO:0000318"/>
    <property type="project" value="GO_Central"/>
</dbReference>
<dbReference type="PANTHER" id="PTHR10489:SF649">
    <property type="entry name" value="C-C CHEMOKINE RECEPTOR TYPE 3"/>
    <property type="match status" value="1"/>
</dbReference>
<comment type="subcellular location">
    <subcellularLocation>
        <location evidence="1">Cell membrane</location>
        <topology evidence="1">Multi-pass membrane protein</topology>
    </subcellularLocation>
</comment>
<dbReference type="GeneTree" id="ENSGT01020000230359"/>
<reference evidence="13 14" key="1">
    <citation type="journal article" date="2007" name="Nature">
        <title>Genome of the marsupial Monodelphis domestica reveals innovation in non-coding sequences.</title>
        <authorList>
            <person name="Mikkelsen T.S."/>
            <person name="Wakefield M.J."/>
            <person name="Aken B."/>
            <person name="Amemiya C.T."/>
            <person name="Chang J.L."/>
            <person name="Duke S."/>
            <person name="Garber M."/>
            <person name="Gentles A.J."/>
            <person name="Goodstadt L."/>
            <person name="Heger A."/>
            <person name="Jurka J."/>
            <person name="Kamal M."/>
            <person name="Mauceli E."/>
            <person name="Searle S.M."/>
            <person name="Sharpe T."/>
            <person name="Baker M.L."/>
            <person name="Batzer M.A."/>
            <person name="Benos P.V."/>
            <person name="Belov K."/>
            <person name="Clamp M."/>
            <person name="Cook A."/>
            <person name="Cuff J."/>
            <person name="Das R."/>
            <person name="Davidow L."/>
            <person name="Deakin J.E."/>
            <person name="Fazzari M.J."/>
            <person name="Glass J.L."/>
            <person name="Grabherr M."/>
            <person name="Greally J.M."/>
            <person name="Gu W."/>
            <person name="Hore T.A."/>
            <person name="Huttley G.A."/>
            <person name="Kleber M."/>
            <person name="Jirtle R.L."/>
            <person name="Koina E."/>
            <person name="Lee J.T."/>
            <person name="Mahony S."/>
            <person name="Marra M.A."/>
            <person name="Miller R.D."/>
            <person name="Nicholls R.D."/>
            <person name="Oda M."/>
            <person name="Papenfuss A.T."/>
            <person name="Parra Z.E."/>
            <person name="Pollock D.D."/>
            <person name="Ray D.A."/>
            <person name="Schein J.E."/>
            <person name="Speed T.P."/>
            <person name="Thompson K."/>
            <person name="VandeBerg J.L."/>
            <person name="Wade C.M."/>
            <person name="Walker J.A."/>
            <person name="Waters P.D."/>
            <person name="Webber C."/>
            <person name="Weidman J.R."/>
            <person name="Xie X."/>
            <person name="Zody M.C."/>
            <person name="Baldwin J."/>
            <person name="Abdouelleil A."/>
            <person name="Abdulkadir J."/>
            <person name="Abebe A."/>
            <person name="Abera B."/>
            <person name="Abreu J."/>
            <person name="Acer S.C."/>
            <person name="Aftuck L."/>
            <person name="Alexander A."/>
            <person name="An P."/>
            <person name="Anderson E."/>
            <person name="Anderson S."/>
            <person name="Arachi H."/>
            <person name="Azer M."/>
            <person name="Bachantsang P."/>
            <person name="Barry A."/>
            <person name="Bayul T."/>
            <person name="Berlin A."/>
            <person name="Bessette D."/>
            <person name="Bloom T."/>
            <person name="Bloom T."/>
            <person name="Boguslavskiy L."/>
            <person name="Bonnet C."/>
            <person name="Boukhgalter B."/>
            <person name="Bourzgui I."/>
            <person name="Brown A."/>
            <person name="Cahill P."/>
            <person name="Channer S."/>
            <person name="Cheshatsang Y."/>
            <person name="Chuda L."/>
            <person name="Citroen M."/>
            <person name="Collymore A."/>
            <person name="Cooke P."/>
            <person name="Costello M."/>
            <person name="D'Aco K."/>
            <person name="Daza R."/>
            <person name="De Haan G."/>
            <person name="DeGray S."/>
            <person name="DeMaso C."/>
            <person name="Dhargay N."/>
            <person name="Dooley K."/>
            <person name="Dooley E."/>
            <person name="Doricent M."/>
            <person name="Dorje P."/>
            <person name="Dorjee K."/>
            <person name="Dupes A."/>
            <person name="Elong R."/>
            <person name="Falk J."/>
            <person name="Farina A."/>
            <person name="Faro S."/>
            <person name="Ferguson D."/>
            <person name="Fisher S."/>
            <person name="Foley C.D."/>
            <person name="Franke A."/>
            <person name="Friedrich D."/>
            <person name="Gadbois L."/>
            <person name="Gearin G."/>
            <person name="Gearin C.R."/>
            <person name="Giannoukos G."/>
            <person name="Goode T."/>
            <person name="Graham J."/>
            <person name="Grandbois E."/>
            <person name="Grewal S."/>
            <person name="Gyaltsen K."/>
            <person name="Hafez N."/>
            <person name="Hagos B."/>
            <person name="Hall J."/>
            <person name="Henson C."/>
            <person name="Hollinger A."/>
            <person name="Honan T."/>
            <person name="Huard M.D."/>
            <person name="Hughes L."/>
            <person name="Hurhula B."/>
            <person name="Husby M.E."/>
            <person name="Kamat A."/>
            <person name="Kanga B."/>
            <person name="Kashin S."/>
            <person name="Khazanovich D."/>
            <person name="Kisner P."/>
            <person name="Lance K."/>
            <person name="Lara M."/>
            <person name="Lee W."/>
            <person name="Lennon N."/>
            <person name="Letendre F."/>
            <person name="LeVine R."/>
            <person name="Lipovsky A."/>
            <person name="Liu X."/>
            <person name="Liu J."/>
            <person name="Liu S."/>
            <person name="Lokyitsang T."/>
            <person name="Lokyitsang Y."/>
            <person name="Lubonja R."/>
            <person name="Lui A."/>
            <person name="MacDonald P."/>
            <person name="Magnisalis V."/>
            <person name="Maru K."/>
            <person name="Matthews C."/>
            <person name="McCusker W."/>
            <person name="McDonough S."/>
            <person name="Mehta T."/>
            <person name="Meldrim J."/>
            <person name="Meneus L."/>
            <person name="Mihai O."/>
            <person name="Mihalev A."/>
            <person name="Mihova T."/>
            <person name="Mittelman R."/>
            <person name="Mlenga V."/>
            <person name="Montmayeur A."/>
            <person name="Mulrain L."/>
            <person name="Navidi A."/>
            <person name="Naylor J."/>
            <person name="Negash T."/>
            <person name="Nguyen T."/>
            <person name="Nguyen N."/>
            <person name="Nicol R."/>
            <person name="Norbu C."/>
            <person name="Norbu N."/>
            <person name="Novod N."/>
            <person name="O'Neill B."/>
            <person name="Osman S."/>
            <person name="Markiewicz E."/>
            <person name="Oyono O.L."/>
            <person name="Patti C."/>
            <person name="Phunkhang P."/>
            <person name="Pierre F."/>
            <person name="Priest M."/>
            <person name="Raghuraman S."/>
            <person name="Rege F."/>
            <person name="Reyes R."/>
            <person name="Rise C."/>
            <person name="Rogov P."/>
            <person name="Ross K."/>
            <person name="Ryan E."/>
            <person name="Settipalli S."/>
            <person name="Shea T."/>
            <person name="Sherpa N."/>
            <person name="Shi L."/>
            <person name="Shih D."/>
            <person name="Sparrow T."/>
            <person name="Spaulding J."/>
            <person name="Stalker J."/>
            <person name="Stange-Thomann N."/>
            <person name="Stavropoulos S."/>
            <person name="Stone C."/>
            <person name="Strader C."/>
            <person name="Tesfaye S."/>
            <person name="Thomson T."/>
            <person name="Thoulutsang Y."/>
            <person name="Thoulutsang D."/>
            <person name="Topham K."/>
            <person name="Topping I."/>
            <person name="Tsamla T."/>
            <person name="Vassiliev H."/>
            <person name="Vo A."/>
            <person name="Wangchuk T."/>
            <person name="Wangdi T."/>
            <person name="Weiand M."/>
            <person name="Wilkinson J."/>
            <person name="Wilson A."/>
            <person name="Yadav S."/>
            <person name="Young G."/>
            <person name="Yu Q."/>
            <person name="Zembek L."/>
            <person name="Zhong D."/>
            <person name="Zimmer A."/>
            <person name="Zwirko Z."/>
            <person name="Jaffe D.B."/>
            <person name="Alvarez P."/>
            <person name="Brockman W."/>
            <person name="Butler J."/>
            <person name="Chin C."/>
            <person name="Gnerre S."/>
            <person name="MacCallum I."/>
            <person name="Graves J.A."/>
            <person name="Ponting C.P."/>
            <person name="Breen M."/>
            <person name="Samollow P.B."/>
            <person name="Lander E.S."/>
            <person name="Lindblad-Toh K."/>
        </authorList>
    </citation>
    <scope>NUCLEOTIDE SEQUENCE [LARGE SCALE GENOMIC DNA]</scope>
</reference>
<dbReference type="GO" id="GO:0006955">
    <property type="term" value="P:immune response"/>
    <property type="evidence" value="ECO:0000318"/>
    <property type="project" value="GO_Central"/>
</dbReference>